<organism evidence="1 2">
    <name type="scientific">Caerostris darwini</name>
    <dbReference type="NCBI Taxonomy" id="1538125"/>
    <lineage>
        <taxon>Eukaryota</taxon>
        <taxon>Metazoa</taxon>
        <taxon>Ecdysozoa</taxon>
        <taxon>Arthropoda</taxon>
        <taxon>Chelicerata</taxon>
        <taxon>Arachnida</taxon>
        <taxon>Araneae</taxon>
        <taxon>Araneomorphae</taxon>
        <taxon>Entelegynae</taxon>
        <taxon>Araneoidea</taxon>
        <taxon>Araneidae</taxon>
        <taxon>Caerostris</taxon>
    </lineage>
</organism>
<comment type="caution">
    <text evidence="1">The sequence shown here is derived from an EMBL/GenBank/DDBJ whole genome shotgun (WGS) entry which is preliminary data.</text>
</comment>
<evidence type="ECO:0000313" key="1">
    <source>
        <dbReference type="EMBL" id="GIX78969.1"/>
    </source>
</evidence>
<protein>
    <submittedName>
        <fullName evidence="1">Uncharacterized protein</fullName>
    </submittedName>
</protein>
<accession>A0AAV4N2K3</accession>
<proteinExistence type="predicted"/>
<dbReference type="EMBL" id="BPLQ01001140">
    <property type="protein sequence ID" value="GIX78969.1"/>
    <property type="molecule type" value="Genomic_DNA"/>
</dbReference>
<name>A0AAV4N2K3_9ARAC</name>
<dbReference type="Proteomes" id="UP001054837">
    <property type="component" value="Unassembled WGS sequence"/>
</dbReference>
<keyword evidence="2" id="KW-1185">Reference proteome</keyword>
<sequence length="187" mass="20307">MESHPGLIRPSRREGGGIEFDRDCVSQGGTLCDTFCAVVHTREGVAPGWGGVDVTRDDHVTSASFPPSVILSFRSRAAGVWSGDRQMDPYEKFPASKNPSNPCHERNFTFSIWGRDGRCEGHGAGEAIKSNGASSEYTSGRCVPFCVGQGAKRCYHSAFLQGDRTSREKYSDGGCLALEHKMADLEQ</sequence>
<dbReference type="AlphaFoldDB" id="A0AAV4N2K3"/>
<gene>
    <name evidence="1" type="ORF">CDAR_286181</name>
</gene>
<evidence type="ECO:0000313" key="2">
    <source>
        <dbReference type="Proteomes" id="UP001054837"/>
    </source>
</evidence>
<reference evidence="1 2" key="1">
    <citation type="submission" date="2021-06" db="EMBL/GenBank/DDBJ databases">
        <title>Caerostris darwini draft genome.</title>
        <authorList>
            <person name="Kono N."/>
            <person name="Arakawa K."/>
        </authorList>
    </citation>
    <scope>NUCLEOTIDE SEQUENCE [LARGE SCALE GENOMIC DNA]</scope>
</reference>